<name>A0A8K0FY42_IGNLU</name>
<dbReference type="PANTHER" id="PTHR15256:SF6">
    <property type="entry name" value="INTEGRAL MEMBRANE PROTEIN DGCR2_IDD"/>
    <property type="match status" value="1"/>
</dbReference>
<dbReference type="InterPro" id="IPR042378">
    <property type="entry name" value="IDD"/>
</dbReference>
<evidence type="ECO:0000313" key="1">
    <source>
        <dbReference type="EMBL" id="KAF2878893.1"/>
    </source>
</evidence>
<accession>A0A8K0FY42</accession>
<proteinExistence type="predicted"/>
<evidence type="ECO:0008006" key="3">
    <source>
        <dbReference type="Google" id="ProtNLM"/>
    </source>
</evidence>
<comment type="caution">
    <text evidence="1">The sequence shown here is derived from an EMBL/GenBank/DDBJ whole genome shotgun (WGS) entry which is preliminary data.</text>
</comment>
<dbReference type="AlphaFoldDB" id="A0A8K0FY42"/>
<keyword evidence="2" id="KW-1185">Reference proteome</keyword>
<dbReference type="GO" id="GO:0016020">
    <property type="term" value="C:membrane"/>
    <property type="evidence" value="ECO:0007669"/>
    <property type="project" value="TreeGrafter"/>
</dbReference>
<feature type="non-terminal residue" evidence="1">
    <location>
        <position position="125"/>
    </location>
</feature>
<dbReference type="OrthoDB" id="6602431at2759"/>
<gene>
    <name evidence="1" type="ORF">ILUMI_27284</name>
</gene>
<evidence type="ECO:0000313" key="2">
    <source>
        <dbReference type="Proteomes" id="UP000801492"/>
    </source>
</evidence>
<dbReference type="EMBL" id="VTPC01091260">
    <property type="protein sequence ID" value="KAF2878893.1"/>
    <property type="molecule type" value="Genomic_DNA"/>
</dbReference>
<reference evidence="1" key="1">
    <citation type="submission" date="2019-08" db="EMBL/GenBank/DDBJ databases">
        <title>The genome of the North American firefly Photinus pyralis.</title>
        <authorList>
            <consortium name="Photinus pyralis genome working group"/>
            <person name="Fallon T.R."/>
            <person name="Sander Lower S.E."/>
            <person name="Weng J.-K."/>
        </authorList>
    </citation>
    <scope>NUCLEOTIDE SEQUENCE</scope>
    <source>
        <strain evidence="1">TRF0915ILg1</strain>
        <tissue evidence="1">Whole body</tissue>
    </source>
</reference>
<protein>
    <recommendedName>
        <fullName evidence="3">Integral membrane protein DGCR2/IDD</fullName>
    </recommendedName>
</protein>
<dbReference type="PANTHER" id="PTHR15256">
    <property type="entry name" value="INTEGRAL MEMBRANE PROTEIN DGCR2/IDD"/>
    <property type="match status" value="1"/>
</dbReference>
<sequence length="125" mass="14130">PVRSRRKVVSSNASGGIEEECTDFQGHTVAHGMLYVPGPAVCTMCVCYHSEPMWCKAIYCDPPYFCNKFRVGERCCEFECLDPPGEEAAKMLEKYRQSKQLNSQTGNKKLMTFSLLFLTGILLYI</sequence>
<dbReference type="Proteomes" id="UP000801492">
    <property type="component" value="Unassembled WGS sequence"/>
</dbReference>
<organism evidence="1 2">
    <name type="scientific">Ignelater luminosus</name>
    <name type="common">Cucubano</name>
    <name type="synonym">Pyrophorus luminosus</name>
    <dbReference type="NCBI Taxonomy" id="2038154"/>
    <lineage>
        <taxon>Eukaryota</taxon>
        <taxon>Metazoa</taxon>
        <taxon>Ecdysozoa</taxon>
        <taxon>Arthropoda</taxon>
        <taxon>Hexapoda</taxon>
        <taxon>Insecta</taxon>
        <taxon>Pterygota</taxon>
        <taxon>Neoptera</taxon>
        <taxon>Endopterygota</taxon>
        <taxon>Coleoptera</taxon>
        <taxon>Polyphaga</taxon>
        <taxon>Elateriformia</taxon>
        <taxon>Elateroidea</taxon>
        <taxon>Elateridae</taxon>
        <taxon>Agrypninae</taxon>
        <taxon>Pyrophorini</taxon>
        <taxon>Ignelater</taxon>
    </lineage>
</organism>